<dbReference type="Pfam" id="PF09604">
    <property type="entry name" value="Potass_KdpF"/>
    <property type="match status" value="1"/>
</dbReference>
<dbReference type="EMBL" id="VXKB01000002">
    <property type="protein sequence ID" value="KAA8715572.1"/>
    <property type="molecule type" value="Genomic_DNA"/>
</dbReference>
<proteinExistence type="predicted"/>
<organism evidence="3 5">
    <name type="scientific">Morganella psychrotolerans</name>
    <dbReference type="NCBI Taxonomy" id="368603"/>
    <lineage>
        <taxon>Bacteria</taxon>
        <taxon>Pseudomonadati</taxon>
        <taxon>Pseudomonadota</taxon>
        <taxon>Gammaproteobacteria</taxon>
        <taxon>Enterobacterales</taxon>
        <taxon>Morganellaceae</taxon>
        <taxon>Morganella</taxon>
    </lineage>
</organism>
<name>A0A1B8H993_9GAMM</name>
<accession>A0A1B8H993</accession>
<dbReference type="GO" id="GO:0005886">
    <property type="term" value="C:plasma membrane"/>
    <property type="evidence" value="ECO:0007669"/>
    <property type="project" value="InterPro"/>
</dbReference>
<keyword evidence="1" id="KW-0812">Transmembrane</keyword>
<dbReference type="NCBIfam" id="TIGR02115">
    <property type="entry name" value="potass_kdpF"/>
    <property type="match status" value="1"/>
</dbReference>
<dbReference type="Proteomes" id="UP000322181">
    <property type="component" value="Unassembled WGS sequence"/>
</dbReference>
<keyword evidence="1" id="KW-1133">Transmembrane helix</keyword>
<evidence type="ECO:0000313" key="6">
    <source>
        <dbReference type="Proteomes" id="UP000092377"/>
    </source>
</evidence>
<dbReference type="Proteomes" id="UP000092377">
    <property type="component" value="Unassembled WGS sequence"/>
</dbReference>
<dbReference type="InterPro" id="IPR011726">
    <property type="entry name" value="KdpF"/>
</dbReference>
<evidence type="ECO:0000313" key="2">
    <source>
        <dbReference type="EMBL" id="KAA8715572.1"/>
    </source>
</evidence>
<dbReference type="EMBL" id="LZEY01000012">
    <property type="protein sequence ID" value="OBU11003.1"/>
    <property type="molecule type" value="Genomic_DNA"/>
</dbReference>
<dbReference type="AlphaFoldDB" id="A0A1B8H993"/>
<evidence type="ECO:0000256" key="1">
    <source>
        <dbReference type="SAM" id="Phobius"/>
    </source>
</evidence>
<evidence type="ECO:0000313" key="4">
    <source>
        <dbReference type="EMBL" id="OBU11003.1"/>
    </source>
</evidence>
<dbReference type="GO" id="GO:0008556">
    <property type="term" value="F:P-type potassium transmembrane transporter activity"/>
    <property type="evidence" value="ECO:0007669"/>
    <property type="project" value="InterPro"/>
</dbReference>
<protein>
    <submittedName>
        <fullName evidence="2">K(+)-transporting ATPase subunit F</fullName>
    </submittedName>
    <submittedName>
        <fullName evidence="3">K+-transporting ATPase subunit F</fullName>
    </submittedName>
</protein>
<dbReference type="RefSeq" id="WP_067366813.1">
    <property type="nucleotide sequence ID" value="NZ_BAAAFS010000002.1"/>
</dbReference>
<keyword evidence="1" id="KW-0472">Membrane</keyword>
<evidence type="ECO:0000313" key="5">
    <source>
        <dbReference type="Proteomes" id="UP000092247"/>
    </source>
</evidence>
<dbReference type="EMBL" id="LZEX01000042">
    <property type="protein sequence ID" value="OBU03866.1"/>
    <property type="molecule type" value="Genomic_DNA"/>
</dbReference>
<reference evidence="2 7" key="3">
    <citation type="submission" date="2019-09" db="EMBL/GenBank/DDBJ databases">
        <title>Draft genome sequence of various Type strains from the CCUG.</title>
        <authorList>
            <person name="Pineiro-Iglesias B."/>
            <person name="Tunovic T."/>
            <person name="Unosson C."/>
            <person name="Inganas E."/>
            <person name="Ohlen M."/>
            <person name="Cardew S."/>
            <person name="Jensie-Markopoulos S."/>
            <person name="Salva-Serra F."/>
            <person name="Jaen-Luchoro D."/>
            <person name="Karlsson R."/>
            <person name="Svensson-Stadler L."/>
            <person name="Chun J."/>
            <person name="Moore E."/>
        </authorList>
    </citation>
    <scope>NUCLEOTIDE SEQUENCE [LARGE SCALE GENOMIC DNA]</scope>
    <source>
        <strain evidence="2 7">CCUG 53682T</strain>
    </source>
</reference>
<keyword evidence="6" id="KW-1185">Reference proteome</keyword>
<dbReference type="STRING" id="368603.AYY16_10285"/>
<feature type="transmembrane region" description="Helical" evidence="1">
    <location>
        <begin position="6"/>
        <end position="24"/>
    </location>
</feature>
<evidence type="ECO:0000313" key="7">
    <source>
        <dbReference type="Proteomes" id="UP000322181"/>
    </source>
</evidence>
<reference evidence="6" key="1">
    <citation type="submission" date="2016-06" db="EMBL/GenBank/DDBJ databases">
        <authorList>
            <person name="Butler K."/>
        </authorList>
    </citation>
    <scope>NUCLEOTIDE SEQUENCE [LARGE SCALE GENOMIC DNA]</scope>
    <source>
        <strain evidence="6">GCSL-Mp20</strain>
    </source>
</reference>
<sequence>MSLGFIAGLAGTILLLAYLLYALINAEKF</sequence>
<evidence type="ECO:0000313" key="3">
    <source>
        <dbReference type="EMBL" id="OBU03866.1"/>
    </source>
</evidence>
<reference evidence="3 5" key="2">
    <citation type="submission" date="2016-06" db="EMBL/GenBank/DDBJ databases">
        <authorList>
            <person name="Kjaerup R.B."/>
            <person name="Dalgaard T.S."/>
            <person name="Juul-Madsen H.R."/>
        </authorList>
    </citation>
    <scope>NUCLEOTIDE SEQUENCE [LARGE SCALE GENOMIC DNA]</scope>
    <source>
        <strain evidence="4">GCSL-Mp20</strain>
        <strain evidence="3 5">GCSL-Mp3</strain>
    </source>
</reference>
<gene>
    <name evidence="2" type="primary">kdpF</name>
    <name evidence="3" type="ORF">AYY17_09940</name>
    <name evidence="4" type="ORF">AYY18_03435</name>
    <name evidence="2" type="ORF">F4V73_11455</name>
</gene>
<comment type="caution">
    <text evidence="3">The sequence shown here is derived from an EMBL/GenBank/DDBJ whole genome shotgun (WGS) entry which is preliminary data.</text>
</comment>
<dbReference type="Proteomes" id="UP000092247">
    <property type="component" value="Unassembled WGS sequence"/>
</dbReference>